<evidence type="ECO:0000256" key="2">
    <source>
        <dbReference type="SAM" id="Phobius"/>
    </source>
</evidence>
<keyword evidence="2" id="KW-1133">Transmembrane helix</keyword>
<sequence>MKQTVTIYQFGDALQGEINIQPRLVLRLASYLLRGLGAGLIGFAVIAAVFAYGPIVKEELAFKFGNKQIKEAPVSGFGLLLDVVEAQRVDRVRAEAASYGVGSYFSVVIPKIGAASDVIANVSTVSADEYLQALQKGVAHAKGTHFPGQRESIFLFSHSTDSPINFAAYNAVFYLLGKLEVGDRVLIFFADAKYEYEVVDKQITDADDTSWLEDKGQELLILQTCYPPGTSWKRQIVVAKPIDSLPR</sequence>
<dbReference type="STRING" id="1802525.A2975_02950"/>
<keyword evidence="2" id="KW-0812">Transmembrane</keyword>
<evidence type="ECO:0000313" key="3">
    <source>
        <dbReference type="EMBL" id="OGM69490.1"/>
    </source>
</evidence>
<dbReference type="AlphaFoldDB" id="A0A1F8C028"/>
<feature type="transmembrane region" description="Helical" evidence="2">
    <location>
        <begin position="31"/>
        <end position="53"/>
    </location>
</feature>
<keyword evidence="2" id="KW-0472">Membrane</keyword>
<gene>
    <name evidence="3" type="ORF">A2975_02950</name>
</gene>
<dbReference type="SUPFAM" id="SSF63817">
    <property type="entry name" value="Sortase"/>
    <property type="match status" value="1"/>
</dbReference>
<reference evidence="3 4" key="1">
    <citation type="journal article" date="2016" name="Nat. Commun.">
        <title>Thousands of microbial genomes shed light on interconnected biogeochemical processes in an aquifer system.</title>
        <authorList>
            <person name="Anantharaman K."/>
            <person name="Brown C.T."/>
            <person name="Hug L.A."/>
            <person name="Sharon I."/>
            <person name="Castelle C.J."/>
            <person name="Probst A.J."/>
            <person name="Thomas B.C."/>
            <person name="Singh A."/>
            <person name="Wilkins M.J."/>
            <person name="Karaoz U."/>
            <person name="Brodie E.L."/>
            <person name="Williams K.H."/>
            <person name="Hubbard S.S."/>
            <person name="Banfield J.F."/>
        </authorList>
    </citation>
    <scope>NUCLEOTIDE SEQUENCE [LARGE SCALE GENOMIC DNA]</scope>
</reference>
<dbReference type="GO" id="GO:0016787">
    <property type="term" value="F:hydrolase activity"/>
    <property type="evidence" value="ECO:0007669"/>
    <property type="project" value="UniProtKB-KW"/>
</dbReference>
<dbReference type="Gene3D" id="2.40.260.10">
    <property type="entry name" value="Sortase"/>
    <property type="match status" value="1"/>
</dbReference>
<keyword evidence="1" id="KW-0378">Hydrolase</keyword>
<evidence type="ECO:0008006" key="5">
    <source>
        <dbReference type="Google" id="ProtNLM"/>
    </source>
</evidence>
<dbReference type="InterPro" id="IPR023365">
    <property type="entry name" value="Sortase_dom-sf"/>
</dbReference>
<accession>A0A1F8C028</accession>
<evidence type="ECO:0000313" key="4">
    <source>
        <dbReference type="Proteomes" id="UP000178429"/>
    </source>
</evidence>
<organism evidence="3 4">
    <name type="scientific">Candidatus Woesebacteria bacterium RIFCSPLOWO2_01_FULL_44_14</name>
    <dbReference type="NCBI Taxonomy" id="1802525"/>
    <lineage>
        <taxon>Bacteria</taxon>
        <taxon>Candidatus Woeseibacteriota</taxon>
    </lineage>
</organism>
<dbReference type="EMBL" id="MGHL01000011">
    <property type="protein sequence ID" value="OGM69490.1"/>
    <property type="molecule type" value="Genomic_DNA"/>
</dbReference>
<dbReference type="Proteomes" id="UP000178429">
    <property type="component" value="Unassembled WGS sequence"/>
</dbReference>
<evidence type="ECO:0000256" key="1">
    <source>
        <dbReference type="ARBA" id="ARBA00022801"/>
    </source>
</evidence>
<comment type="caution">
    <text evidence="3">The sequence shown here is derived from an EMBL/GenBank/DDBJ whole genome shotgun (WGS) entry which is preliminary data.</text>
</comment>
<protein>
    <recommendedName>
        <fullName evidence="5">Sortase</fullName>
    </recommendedName>
</protein>
<dbReference type="NCBIfam" id="TIGR01076">
    <property type="entry name" value="sortase_fam"/>
    <property type="match status" value="1"/>
</dbReference>
<dbReference type="InterPro" id="IPR005754">
    <property type="entry name" value="Sortase"/>
</dbReference>
<dbReference type="Pfam" id="PF04203">
    <property type="entry name" value="Sortase"/>
    <property type="match status" value="1"/>
</dbReference>
<proteinExistence type="predicted"/>
<name>A0A1F8C028_9BACT</name>